<reference evidence="3" key="2">
    <citation type="submission" date="2015-01" db="EMBL/GenBank/DDBJ databases">
        <title>Evolutionary Origins and Diversification of the Mycorrhizal Mutualists.</title>
        <authorList>
            <consortium name="DOE Joint Genome Institute"/>
            <consortium name="Mycorrhizal Genomics Consortium"/>
            <person name="Kohler A."/>
            <person name="Kuo A."/>
            <person name="Nagy L.G."/>
            <person name="Floudas D."/>
            <person name="Copeland A."/>
            <person name="Barry K.W."/>
            <person name="Cichocki N."/>
            <person name="Veneault-Fourrey C."/>
            <person name="LaButti K."/>
            <person name="Lindquist E.A."/>
            <person name="Lipzen A."/>
            <person name="Lundell T."/>
            <person name="Morin E."/>
            <person name="Murat C."/>
            <person name="Riley R."/>
            <person name="Ohm R."/>
            <person name="Sun H."/>
            <person name="Tunlid A."/>
            <person name="Henrissat B."/>
            <person name="Grigoriev I.V."/>
            <person name="Hibbett D.S."/>
            <person name="Martin F."/>
        </authorList>
    </citation>
    <scope>NUCLEOTIDE SEQUENCE [LARGE SCALE GENOMIC DNA]</scope>
    <source>
        <strain evidence="3">Marx 270</strain>
    </source>
</reference>
<sequence>MKANVDRDCYALHTTLHLVLHLHRTQASSLRPNARAGGKSGTVNVDKDKAPTW</sequence>
<evidence type="ECO:0000313" key="2">
    <source>
        <dbReference type="EMBL" id="KIN92983.1"/>
    </source>
</evidence>
<organism evidence="2 3">
    <name type="scientific">Pisolithus tinctorius Marx 270</name>
    <dbReference type="NCBI Taxonomy" id="870435"/>
    <lineage>
        <taxon>Eukaryota</taxon>
        <taxon>Fungi</taxon>
        <taxon>Dikarya</taxon>
        <taxon>Basidiomycota</taxon>
        <taxon>Agaricomycotina</taxon>
        <taxon>Agaricomycetes</taxon>
        <taxon>Agaricomycetidae</taxon>
        <taxon>Boletales</taxon>
        <taxon>Sclerodermatineae</taxon>
        <taxon>Pisolithaceae</taxon>
        <taxon>Pisolithus</taxon>
    </lineage>
</organism>
<dbReference type="AlphaFoldDB" id="A0A0C3NBN9"/>
<reference evidence="2 3" key="1">
    <citation type="submission" date="2014-04" db="EMBL/GenBank/DDBJ databases">
        <authorList>
            <consortium name="DOE Joint Genome Institute"/>
            <person name="Kuo A."/>
            <person name="Kohler A."/>
            <person name="Costa M.D."/>
            <person name="Nagy L.G."/>
            <person name="Floudas D."/>
            <person name="Copeland A."/>
            <person name="Barry K.W."/>
            <person name="Cichocki N."/>
            <person name="Veneault-Fourrey C."/>
            <person name="LaButti K."/>
            <person name="Lindquist E.A."/>
            <person name="Lipzen A."/>
            <person name="Lundell T."/>
            <person name="Morin E."/>
            <person name="Murat C."/>
            <person name="Sun H."/>
            <person name="Tunlid A."/>
            <person name="Henrissat B."/>
            <person name="Grigoriev I.V."/>
            <person name="Hibbett D.S."/>
            <person name="Martin F."/>
            <person name="Nordberg H.P."/>
            <person name="Cantor M.N."/>
            <person name="Hua S.X."/>
        </authorList>
    </citation>
    <scope>NUCLEOTIDE SEQUENCE [LARGE SCALE GENOMIC DNA]</scope>
    <source>
        <strain evidence="2 3">Marx 270</strain>
    </source>
</reference>
<dbReference type="EMBL" id="KN832266">
    <property type="protein sequence ID" value="KIN92983.1"/>
    <property type="molecule type" value="Genomic_DNA"/>
</dbReference>
<feature type="region of interest" description="Disordered" evidence="1">
    <location>
        <begin position="26"/>
        <end position="53"/>
    </location>
</feature>
<keyword evidence="3" id="KW-1185">Reference proteome</keyword>
<dbReference type="InParanoid" id="A0A0C3NBN9"/>
<evidence type="ECO:0000313" key="3">
    <source>
        <dbReference type="Proteomes" id="UP000054217"/>
    </source>
</evidence>
<dbReference type="HOGENOM" id="CLU_3069678_0_0_1"/>
<proteinExistence type="predicted"/>
<gene>
    <name evidence="2" type="ORF">M404DRAFT_617246</name>
</gene>
<dbReference type="OrthoDB" id="5122891at2759"/>
<evidence type="ECO:0000256" key="1">
    <source>
        <dbReference type="SAM" id="MobiDB-lite"/>
    </source>
</evidence>
<name>A0A0C3NBN9_PISTI</name>
<dbReference type="Proteomes" id="UP000054217">
    <property type="component" value="Unassembled WGS sequence"/>
</dbReference>
<accession>A0A0C3NBN9</accession>
<protein>
    <submittedName>
        <fullName evidence="2">Uncharacterized protein</fullName>
    </submittedName>
</protein>